<evidence type="ECO:0000256" key="6">
    <source>
        <dbReference type="ARBA" id="ARBA00023015"/>
    </source>
</evidence>
<keyword evidence="7 10" id="KW-0731">Sigma factor</keyword>
<feature type="domain" description="RNA polymerase sigma factor 54 core-binding" evidence="12">
    <location>
        <begin position="117"/>
        <end position="308"/>
    </location>
</feature>
<accession>A0A5Q0BNJ2</accession>
<protein>
    <recommendedName>
        <fullName evidence="2 10">RNA polymerase sigma-54 factor</fullName>
    </recommendedName>
</protein>
<dbReference type="PIRSF" id="PIRSF000774">
    <property type="entry name" value="RpoN"/>
    <property type="match status" value="1"/>
</dbReference>
<evidence type="ECO:0000313" key="13">
    <source>
        <dbReference type="EMBL" id="QFY43316.1"/>
    </source>
</evidence>
<keyword evidence="4 10" id="KW-0808">Transferase</keyword>
<keyword evidence="14" id="KW-1185">Reference proteome</keyword>
<dbReference type="Gene3D" id="1.10.10.60">
    <property type="entry name" value="Homeodomain-like"/>
    <property type="match status" value="1"/>
</dbReference>
<dbReference type="OrthoDB" id="9814402at2"/>
<dbReference type="GO" id="GO:0003677">
    <property type="term" value="F:DNA binding"/>
    <property type="evidence" value="ECO:0007669"/>
    <property type="project" value="UniProtKB-KW"/>
</dbReference>
<organism evidence="13 14">
    <name type="scientific">Candidatus Methylospira mobilis</name>
    <dbReference type="NCBI Taxonomy" id="1808979"/>
    <lineage>
        <taxon>Bacteria</taxon>
        <taxon>Pseudomonadati</taxon>
        <taxon>Pseudomonadota</taxon>
        <taxon>Gammaproteobacteria</taxon>
        <taxon>Methylococcales</taxon>
        <taxon>Methylococcaceae</taxon>
        <taxon>Candidatus Methylospira</taxon>
    </lineage>
</organism>
<evidence type="ECO:0000313" key="14">
    <source>
        <dbReference type="Proteomes" id="UP000325755"/>
    </source>
</evidence>
<evidence type="ECO:0000256" key="8">
    <source>
        <dbReference type="ARBA" id="ARBA00023125"/>
    </source>
</evidence>
<dbReference type="InterPro" id="IPR007634">
    <property type="entry name" value="RNA_pol_sigma_54_DNA-bd"/>
</dbReference>
<dbReference type="NCBIfam" id="NF009118">
    <property type="entry name" value="PRK12469.1"/>
    <property type="match status" value="1"/>
</dbReference>
<evidence type="ECO:0000256" key="9">
    <source>
        <dbReference type="ARBA" id="ARBA00023163"/>
    </source>
</evidence>
<gene>
    <name evidence="13" type="ORF">F6R98_12400</name>
</gene>
<sequence length="482" mass="54519">MKQSLHLRLGQQLAMTPQLQQAIKLLQLSTLDLQLEIQQALDSNMMLELAEEENSVAEQIETPREEAEYAELSNFNTASEIPVELGTDSSWDDVYGNSQSYTASAAEYDNDDYLQQYRPTQTLEEHLIWQMELTPFSDQDKAIATAIIDAINEDGYLTTSIDEIHQGLLSQMEELDLSELVAVLHRIQQFDPPGVAAADLADCLSIQLRQLADDTPWKAKALELTAHHLALLGSRDLTKLRRVLDMSEDELAEVVALIRTLEPKPGSRIQLDEPQYIVPDVFISRKGGDWIVSINPDTSPALRVNPYYSNLIKRADNSSDNISMKTHLQEARWFIKSLQSRNETLLKVARSIVDHQRDFFEFGARAMKPLVLREVAEEVGMHESTISRVTNQKYMHTPNGVYEFKYFFSSHVGTEGGGECSAIAIKAFIKELIENEDPNKPLSDHSLSEAMNKTGIHVARRTVAKYREAMNILPSNERKRTF</sequence>
<dbReference type="NCBIfam" id="TIGR02395">
    <property type="entry name" value="rpoN_sigma"/>
    <property type="match status" value="1"/>
</dbReference>
<dbReference type="GO" id="GO:0006352">
    <property type="term" value="P:DNA-templated transcription initiation"/>
    <property type="evidence" value="ECO:0007669"/>
    <property type="project" value="InterPro"/>
</dbReference>
<keyword evidence="6 10" id="KW-0805">Transcription regulation</keyword>
<dbReference type="GO" id="GO:0000428">
    <property type="term" value="C:DNA-directed RNA polymerase complex"/>
    <property type="evidence" value="ECO:0007669"/>
    <property type="project" value="UniProtKB-KW"/>
</dbReference>
<evidence type="ECO:0000256" key="3">
    <source>
        <dbReference type="ARBA" id="ARBA00022478"/>
    </source>
</evidence>
<dbReference type="Proteomes" id="UP000325755">
    <property type="component" value="Chromosome"/>
</dbReference>
<evidence type="ECO:0000256" key="10">
    <source>
        <dbReference type="PIRNR" id="PIRNR000774"/>
    </source>
</evidence>
<dbReference type="FunCoup" id="A0A5Q0BNJ2">
    <property type="interactions" value="271"/>
</dbReference>
<dbReference type="NCBIfam" id="NF004595">
    <property type="entry name" value="PRK05932.1-2"/>
    <property type="match status" value="1"/>
</dbReference>
<keyword evidence="8 10" id="KW-0238">DNA-binding</keyword>
<dbReference type="GO" id="GO:0016987">
    <property type="term" value="F:sigma factor activity"/>
    <property type="evidence" value="ECO:0007669"/>
    <property type="project" value="UniProtKB-KW"/>
</dbReference>
<dbReference type="RefSeq" id="WP_153249298.1">
    <property type="nucleotide sequence ID" value="NZ_CP044205.1"/>
</dbReference>
<evidence type="ECO:0000259" key="11">
    <source>
        <dbReference type="Pfam" id="PF04552"/>
    </source>
</evidence>
<comment type="similarity">
    <text evidence="1 10">Belongs to the sigma-54 factor family.</text>
</comment>
<keyword evidence="3 10" id="KW-0240">DNA-directed RNA polymerase</keyword>
<dbReference type="PANTHER" id="PTHR32248:SF4">
    <property type="entry name" value="RNA POLYMERASE SIGMA-54 FACTOR"/>
    <property type="match status" value="1"/>
</dbReference>
<dbReference type="InterPro" id="IPR038709">
    <property type="entry name" value="RpoN_core-bd_sf"/>
</dbReference>
<dbReference type="GO" id="GO:0001216">
    <property type="term" value="F:DNA-binding transcription activator activity"/>
    <property type="evidence" value="ECO:0007669"/>
    <property type="project" value="InterPro"/>
</dbReference>
<keyword evidence="5 10" id="KW-0548">Nucleotidyltransferase</keyword>
<dbReference type="InterPro" id="IPR000394">
    <property type="entry name" value="RNA_pol_sigma_54"/>
</dbReference>
<dbReference type="FunFam" id="1.10.10.1330:FF:000001">
    <property type="entry name" value="RNA polymerase sigma-54 factor"/>
    <property type="match status" value="1"/>
</dbReference>
<keyword evidence="9 10" id="KW-0804">Transcription</keyword>
<dbReference type="Pfam" id="PF04552">
    <property type="entry name" value="Sigma54_DBD"/>
    <property type="match status" value="1"/>
</dbReference>
<dbReference type="PANTHER" id="PTHR32248">
    <property type="entry name" value="RNA POLYMERASE SIGMA-54 FACTOR"/>
    <property type="match status" value="1"/>
</dbReference>
<evidence type="ECO:0000256" key="1">
    <source>
        <dbReference type="ARBA" id="ARBA00008798"/>
    </source>
</evidence>
<dbReference type="Gene3D" id="1.10.10.1330">
    <property type="entry name" value="RNA polymerase sigma-54 factor, core-binding domain"/>
    <property type="match status" value="1"/>
</dbReference>
<dbReference type="InParanoid" id="A0A5Q0BNJ2"/>
<dbReference type="GO" id="GO:0016779">
    <property type="term" value="F:nucleotidyltransferase activity"/>
    <property type="evidence" value="ECO:0007669"/>
    <property type="project" value="UniProtKB-KW"/>
</dbReference>
<dbReference type="Pfam" id="PF04963">
    <property type="entry name" value="Sigma54_CBD"/>
    <property type="match status" value="1"/>
</dbReference>
<proteinExistence type="inferred from homology"/>
<dbReference type="EMBL" id="CP044205">
    <property type="protein sequence ID" value="QFY43316.1"/>
    <property type="molecule type" value="Genomic_DNA"/>
</dbReference>
<comment type="function">
    <text evidence="10">Sigma factors are initiation factors that promote the attachment of RNA polymerase to specific initiation sites and are then released.</text>
</comment>
<dbReference type="PROSITE" id="PS50044">
    <property type="entry name" value="SIGMA54_3"/>
    <property type="match status" value="1"/>
</dbReference>
<evidence type="ECO:0000256" key="5">
    <source>
        <dbReference type="ARBA" id="ARBA00022695"/>
    </source>
</evidence>
<name>A0A5Q0BNJ2_9GAMM</name>
<dbReference type="PRINTS" id="PR00045">
    <property type="entry name" value="SIGMA54FCT"/>
</dbReference>
<reference evidence="13 14" key="1">
    <citation type="submission" date="2019-09" db="EMBL/GenBank/DDBJ databases">
        <title>Ecophysiology of the spiral-shaped methanotroph Methylospira mobilis as revealed by the complete genome sequence.</title>
        <authorList>
            <person name="Oshkin I.Y."/>
            <person name="Dedysh S.N."/>
            <person name="Miroshnikov K."/>
            <person name="Danilova O.V."/>
            <person name="Hakobyan A."/>
            <person name="Liesack W."/>
        </authorList>
    </citation>
    <scope>NUCLEOTIDE SEQUENCE [LARGE SCALE GENOMIC DNA]</scope>
    <source>
        <strain evidence="13 14">Shm1</strain>
    </source>
</reference>
<evidence type="ECO:0000256" key="4">
    <source>
        <dbReference type="ARBA" id="ARBA00022679"/>
    </source>
</evidence>
<dbReference type="PROSITE" id="PS00718">
    <property type="entry name" value="SIGMA54_2"/>
    <property type="match status" value="1"/>
</dbReference>
<dbReference type="InterPro" id="IPR007046">
    <property type="entry name" value="RNA_pol_sigma_54_core-bd"/>
</dbReference>
<dbReference type="KEGG" id="mmob:F6R98_12400"/>
<feature type="domain" description="RNA polymerase sigma factor 54 DNA-binding" evidence="11">
    <location>
        <begin position="324"/>
        <end position="480"/>
    </location>
</feature>
<dbReference type="Pfam" id="PF00309">
    <property type="entry name" value="Sigma54_AID"/>
    <property type="match status" value="1"/>
</dbReference>
<evidence type="ECO:0000259" key="12">
    <source>
        <dbReference type="Pfam" id="PF04963"/>
    </source>
</evidence>
<evidence type="ECO:0000256" key="2">
    <source>
        <dbReference type="ARBA" id="ARBA00019942"/>
    </source>
</evidence>
<dbReference type="PROSITE" id="PS00717">
    <property type="entry name" value="SIGMA54_1"/>
    <property type="match status" value="1"/>
</dbReference>
<dbReference type="AlphaFoldDB" id="A0A5Q0BNJ2"/>
<evidence type="ECO:0000256" key="7">
    <source>
        <dbReference type="ARBA" id="ARBA00023082"/>
    </source>
</evidence>